<dbReference type="EMBL" id="SNVI01000002">
    <property type="protein sequence ID" value="TFE41914.1"/>
    <property type="molecule type" value="Genomic_DNA"/>
</dbReference>
<keyword evidence="4 6" id="KW-1133">Transmembrane helix</keyword>
<feature type="transmembrane region" description="Helical" evidence="6">
    <location>
        <begin position="118"/>
        <end position="139"/>
    </location>
</feature>
<dbReference type="InterPro" id="IPR020846">
    <property type="entry name" value="MFS_dom"/>
</dbReference>
<dbReference type="InterPro" id="IPR036259">
    <property type="entry name" value="MFS_trans_sf"/>
</dbReference>
<dbReference type="GO" id="GO:0005886">
    <property type="term" value="C:plasma membrane"/>
    <property type="evidence" value="ECO:0007669"/>
    <property type="project" value="UniProtKB-SubCell"/>
</dbReference>
<dbReference type="GO" id="GO:0022857">
    <property type="term" value="F:transmembrane transporter activity"/>
    <property type="evidence" value="ECO:0007669"/>
    <property type="project" value="InterPro"/>
</dbReference>
<feature type="transmembrane region" description="Helical" evidence="6">
    <location>
        <begin position="235"/>
        <end position="256"/>
    </location>
</feature>
<evidence type="ECO:0000259" key="7">
    <source>
        <dbReference type="PROSITE" id="PS50850"/>
    </source>
</evidence>
<name>A0A4Y8MWU6_9BURK</name>
<gene>
    <name evidence="8" type="ORF">E2553_35360</name>
</gene>
<dbReference type="SUPFAM" id="SSF103473">
    <property type="entry name" value="MFS general substrate transporter"/>
    <property type="match status" value="1"/>
</dbReference>
<dbReference type="PROSITE" id="PS50850">
    <property type="entry name" value="MFS"/>
    <property type="match status" value="1"/>
</dbReference>
<dbReference type="AlphaFoldDB" id="A0A4Y8MWU6"/>
<evidence type="ECO:0000256" key="3">
    <source>
        <dbReference type="ARBA" id="ARBA00022692"/>
    </source>
</evidence>
<dbReference type="RefSeq" id="WP_134465191.1">
    <property type="nucleotide sequence ID" value="NZ_JBHMFL010000064.1"/>
</dbReference>
<evidence type="ECO:0000256" key="4">
    <source>
        <dbReference type="ARBA" id="ARBA00022989"/>
    </source>
</evidence>
<feature type="transmembrane region" description="Helical" evidence="6">
    <location>
        <begin position="178"/>
        <end position="199"/>
    </location>
</feature>
<dbReference type="InterPro" id="IPR004748">
    <property type="entry name" value="Polyol_permease-like"/>
</dbReference>
<protein>
    <submittedName>
        <fullName evidence="8">MFS transporter</fullName>
    </submittedName>
</protein>
<keyword evidence="2" id="KW-1003">Cell membrane</keyword>
<feature type="transmembrane region" description="Helical" evidence="6">
    <location>
        <begin position="151"/>
        <end position="172"/>
    </location>
</feature>
<evidence type="ECO:0000313" key="8">
    <source>
        <dbReference type="EMBL" id="TFE41914.1"/>
    </source>
</evidence>
<dbReference type="Pfam" id="PF07690">
    <property type="entry name" value="MFS_1"/>
    <property type="match status" value="2"/>
</dbReference>
<dbReference type="PANTHER" id="PTHR23513">
    <property type="entry name" value="INTEGRAL MEMBRANE EFFLUX PROTEIN-RELATED"/>
    <property type="match status" value="1"/>
</dbReference>
<feature type="transmembrane region" description="Helical" evidence="6">
    <location>
        <begin position="299"/>
        <end position="317"/>
    </location>
</feature>
<feature type="transmembrane region" description="Helical" evidence="6">
    <location>
        <begin position="385"/>
        <end position="406"/>
    </location>
</feature>
<evidence type="ECO:0000313" key="9">
    <source>
        <dbReference type="Proteomes" id="UP000297385"/>
    </source>
</evidence>
<dbReference type="NCBIfam" id="TIGR00897">
    <property type="entry name" value="2A0118"/>
    <property type="match status" value="1"/>
</dbReference>
<sequence>MNVSEMAEMPSFLDRQGIARPIAWGFVAVALFMVGDGIESGFLAAYLSNLGVGVGAVSILFAAYGGVSALASWLSGVLSEAWGPKQVMMIGFGVWVALEIVFLLGIEARNFPLAFVAYAIRGVAYPLFVYGFFAWITFITPSSSMSRAAGWFWFSYLFGFGVIGGYFGGWMIPITGELGTQWLSIAFTGAGGLLVLFLVRALRPTERATISSTLRSVVAGATVLKTSPKVGIGGAIRLINAFSIYVFIALLGTYMTKTIGLTIMQWQTIWGTAFLANVLSNVLVGYIGGACGELRVVKWLGCFGCAMTSLAMFYVPQVVGPNFWLILSIGIVWGVCVSGFIPVSAIVPRLAPGQVAAAVSVLSFAAGLSQMPASLIAALAAPFGIATAIWVLAATYVLAFVLTFALREERTPPQRFAGEMVEFTVDSERLGESTVGPK</sequence>
<evidence type="ECO:0000256" key="1">
    <source>
        <dbReference type="ARBA" id="ARBA00004651"/>
    </source>
</evidence>
<accession>A0A4Y8MWU6</accession>
<organism evidence="8 9">
    <name type="scientific">Paraburkholderia dipogonis</name>
    <dbReference type="NCBI Taxonomy" id="1211383"/>
    <lineage>
        <taxon>Bacteria</taxon>
        <taxon>Pseudomonadati</taxon>
        <taxon>Pseudomonadota</taxon>
        <taxon>Betaproteobacteria</taxon>
        <taxon>Burkholderiales</taxon>
        <taxon>Burkholderiaceae</taxon>
        <taxon>Paraburkholderia</taxon>
    </lineage>
</organism>
<keyword evidence="3 6" id="KW-0812">Transmembrane</keyword>
<feature type="transmembrane region" description="Helical" evidence="6">
    <location>
        <begin position="21"/>
        <end position="46"/>
    </location>
</feature>
<feature type="transmembrane region" description="Helical" evidence="6">
    <location>
        <begin position="268"/>
        <end position="287"/>
    </location>
</feature>
<evidence type="ECO:0000256" key="5">
    <source>
        <dbReference type="ARBA" id="ARBA00023136"/>
    </source>
</evidence>
<evidence type="ECO:0000256" key="2">
    <source>
        <dbReference type="ARBA" id="ARBA00022475"/>
    </source>
</evidence>
<dbReference type="InterPro" id="IPR011701">
    <property type="entry name" value="MFS"/>
</dbReference>
<dbReference type="GeneID" id="97310970"/>
<dbReference type="PANTHER" id="PTHR23513:SF6">
    <property type="entry name" value="MAJOR FACILITATOR SUPERFAMILY ASSOCIATED DOMAIN-CONTAINING PROTEIN"/>
    <property type="match status" value="1"/>
</dbReference>
<feature type="transmembrane region" description="Helical" evidence="6">
    <location>
        <begin position="52"/>
        <end position="75"/>
    </location>
</feature>
<feature type="domain" description="Major facilitator superfamily (MFS) profile" evidence="7">
    <location>
        <begin position="21"/>
        <end position="411"/>
    </location>
</feature>
<feature type="transmembrane region" description="Helical" evidence="6">
    <location>
        <begin position="355"/>
        <end position="379"/>
    </location>
</feature>
<keyword evidence="5 6" id="KW-0472">Membrane</keyword>
<evidence type="ECO:0000256" key="6">
    <source>
        <dbReference type="SAM" id="Phobius"/>
    </source>
</evidence>
<feature type="transmembrane region" description="Helical" evidence="6">
    <location>
        <begin position="87"/>
        <end position="106"/>
    </location>
</feature>
<reference evidence="8 9" key="1">
    <citation type="submission" date="2019-03" db="EMBL/GenBank/DDBJ databases">
        <title>Complete Genome Sequence of Paraburkholderia dipogonis ICMP 19430T, a Nitrogen-fixing Symbiont of the South African Invasive Legume Dipogon lignosus in New Zealand.</title>
        <authorList>
            <person name="De Meyer S.E."/>
        </authorList>
    </citation>
    <scope>NUCLEOTIDE SEQUENCE [LARGE SCALE GENOMIC DNA]</scope>
    <source>
        <strain evidence="8 9">ICMP 19430</strain>
    </source>
</reference>
<comment type="caution">
    <text evidence="8">The sequence shown here is derived from an EMBL/GenBank/DDBJ whole genome shotgun (WGS) entry which is preliminary data.</text>
</comment>
<proteinExistence type="predicted"/>
<dbReference type="Gene3D" id="1.20.1250.20">
    <property type="entry name" value="MFS general substrate transporter like domains"/>
    <property type="match status" value="2"/>
</dbReference>
<dbReference type="Proteomes" id="UP000297385">
    <property type="component" value="Unassembled WGS sequence"/>
</dbReference>
<comment type="subcellular location">
    <subcellularLocation>
        <location evidence="1">Cell membrane</location>
        <topology evidence="1">Multi-pass membrane protein</topology>
    </subcellularLocation>
</comment>
<feature type="transmembrane region" description="Helical" evidence="6">
    <location>
        <begin position="323"/>
        <end position="343"/>
    </location>
</feature>